<evidence type="ECO:0000313" key="5">
    <source>
        <dbReference type="Proteomes" id="UP000095706"/>
    </source>
</evidence>
<accession>A0A173WTS3</accession>
<evidence type="ECO:0000313" key="4">
    <source>
        <dbReference type="EMBL" id="CUN42891.1"/>
    </source>
</evidence>
<proteinExistence type="predicted"/>
<evidence type="ECO:0000256" key="1">
    <source>
        <dbReference type="SAM" id="MobiDB-lite"/>
    </source>
</evidence>
<feature type="domain" description="Replication initiator A N-terminal" evidence="2">
    <location>
        <begin position="19"/>
        <end position="93"/>
    </location>
</feature>
<protein>
    <submittedName>
        <fullName evidence="4">Replication initiator protein A (RepA) N-terminus</fullName>
    </submittedName>
</protein>
<dbReference type="Proteomes" id="UP000095706">
    <property type="component" value="Unassembled WGS sequence"/>
</dbReference>
<sequence>MEEKMTFNYFYGTEADQFSFYRIPKVLFTDSYFKDLSSDAKILYGLMLDRMSLSIKNQWFDDKNRAYIYFSIEDIMELLNCGRNKAIKSMRELDDETGIGLIEKRRQGFGKVNVIYVKTFMPEKTDEKKFGEELKKFKKQTSVENEESTEVYNSNFMKSQNQTSRSPENKLQEVYISNPNNTNLSDTEMNDNKSNHIISVDEKRFDSDNHSEDYQAYENLVKETIDYESLEVTHHDDMRQVDEIVNLIVETVMCKNDKILIASNWYPASLVKKKFLMLTYSHIEYVLHCMSGNTTKVKNIKKYLLAALFNAPSTMNGYYQAEVNHDMPGLVR</sequence>
<dbReference type="InterPro" id="IPR010724">
    <property type="entry name" value="RepA_N"/>
</dbReference>
<name>A0A173WTS3_9FIRM</name>
<gene>
    <name evidence="4" type="ORF">ERS852406_00195</name>
</gene>
<dbReference type="RefSeq" id="WP_055225869.1">
    <property type="nucleotide sequence ID" value="NZ_CYYV01000001.1"/>
</dbReference>
<reference evidence="4 5" key="1">
    <citation type="submission" date="2015-09" db="EMBL/GenBank/DDBJ databases">
        <authorList>
            <consortium name="Pathogen Informatics"/>
        </authorList>
    </citation>
    <scope>NUCLEOTIDE SEQUENCE [LARGE SCALE GENOMIC DNA]</scope>
    <source>
        <strain evidence="4 5">2789STDY5608849</strain>
    </source>
</reference>
<dbReference type="EMBL" id="CYYV01000001">
    <property type="protein sequence ID" value="CUN42891.1"/>
    <property type="molecule type" value="Genomic_DNA"/>
</dbReference>
<feature type="region of interest" description="Disordered" evidence="1">
    <location>
        <begin position="141"/>
        <end position="170"/>
    </location>
</feature>
<dbReference type="AlphaFoldDB" id="A0A173WTS3"/>
<dbReference type="Pfam" id="PF19481">
    <property type="entry name" value="DUF6017"/>
    <property type="match status" value="1"/>
</dbReference>
<dbReference type="InterPro" id="IPR046059">
    <property type="entry name" value="DUF6017"/>
</dbReference>
<organism evidence="4 5">
    <name type="scientific">Fusicatenibacter saccharivorans</name>
    <dbReference type="NCBI Taxonomy" id="1150298"/>
    <lineage>
        <taxon>Bacteria</taxon>
        <taxon>Bacillati</taxon>
        <taxon>Bacillota</taxon>
        <taxon>Clostridia</taxon>
        <taxon>Lachnospirales</taxon>
        <taxon>Lachnospiraceae</taxon>
        <taxon>Fusicatenibacter</taxon>
    </lineage>
</organism>
<dbReference type="Pfam" id="PF06970">
    <property type="entry name" value="RepA_N"/>
    <property type="match status" value="1"/>
</dbReference>
<evidence type="ECO:0000259" key="3">
    <source>
        <dbReference type="Pfam" id="PF19481"/>
    </source>
</evidence>
<evidence type="ECO:0000259" key="2">
    <source>
        <dbReference type="Pfam" id="PF06970"/>
    </source>
</evidence>
<feature type="compositionally biased region" description="Polar residues" evidence="1">
    <location>
        <begin position="150"/>
        <end position="166"/>
    </location>
</feature>
<feature type="domain" description="DUF6017" evidence="3">
    <location>
        <begin position="212"/>
        <end position="327"/>
    </location>
</feature>